<dbReference type="Proteomes" id="UP000499080">
    <property type="component" value="Unassembled WGS sequence"/>
</dbReference>
<dbReference type="EMBL" id="BGPR01008488">
    <property type="protein sequence ID" value="GBN34160.1"/>
    <property type="molecule type" value="Genomic_DNA"/>
</dbReference>
<evidence type="ECO:0000313" key="1">
    <source>
        <dbReference type="EMBL" id="GBN34160.1"/>
    </source>
</evidence>
<accession>A0A4Y2N6B7</accession>
<protein>
    <submittedName>
        <fullName evidence="1">Uncharacterized protein</fullName>
    </submittedName>
</protein>
<organism evidence="1 2">
    <name type="scientific">Araneus ventricosus</name>
    <name type="common">Orbweaver spider</name>
    <name type="synonym">Epeira ventricosa</name>
    <dbReference type="NCBI Taxonomy" id="182803"/>
    <lineage>
        <taxon>Eukaryota</taxon>
        <taxon>Metazoa</taxon>
        <taxon>Ecdysozoa</taxon>
        <taxon>Arthropoda</taxon>
        <taxon>Chelicerata</taxon>
        <taxon>Arachnida</taxon>
        <taxon>Araneae</taxon>
        <taxon>Araneomorphae</taxon>
        <taxon>Entelegynae</taxon>
        <taxon>Araneoidea</taxon>
        <taxon>Araneidae</taxon>
        <taxon>Araneus</taxon>
    </lineage>
</organism>
<gene>
    <name evidence="1" type="ORF">AVEN_34877_1</name>
</gene>
<comment type="caution">
    <text evidence="1">The sequence shown here is derived from an EMBL/GenBank/DDBJ whole genome shotgun (WGS) entry which is preliminary data.</text>
</comment>
<name>A0A4Y2N6B7_ARAVE</name>
<sequence length="175" mass="19294">MGSPTSPQVQESLSDKWKRLRNEGNGPCPVTNRISSRVQKTGFSSHRGFRAFITTPSVMAFFGESVCFFITHIACMGFDPSNQNISILCKKGLDVSDKLMREQHKGYFGTDLVILNSGQITRTVPELATLTKLPHHTGGSMIERATSPIQEGSSVESSFEPGPLRFRGPYDTCHI</sequence>
<keyword evidence="2" id="KW-1185">Reference proteome</keyword>
<evidence type="ECO:0000313" key="2">
    <source>
        <dbReference type="Proteomes" id="UP000499080"/>
    </source>
</evidence>
<reference evidence="1 2" key="1">
    <citation type="journal article" date="2019" name="Sci. Rep.">
        <title>Orb-weaving spider Araneus ventricosus genome elucidates the spidroin gene catalogue.</title>
        <authorList>
            <person name="Kono N."/>
            <person name="Nakamura H."/>
            <person name="Ohtoshi R."/>
            <person name="Moran D.A.P."/>
            <person name="Shinohara A."/>
            <person name="Yoshida Y."/>
            <person name="Fujiwara M."/>
            <person name="Mori M."/>
            <person name="Tomita M."/>
            <person name="Arakawa K."/>
        </authorList>
    </citation>
    <scope>NUCLEOTIDE SEQUENCE [LARGE SCALE GENOMIC DNA]</scope>
</reference>
<proteinExistence type="predicted"/>
<dbReference type="AlphaFoldDB" id="A0A4Y2N6B7"/>